<sequence>MTAVIGGAGSGLGAAIADELAGRGHDLLLWARNRDRLDTVAAGLRARHGVTVHTLSADATTPDAAETVAAAAAGTLGSVDVLVLNAGGPPPVPADRTDADGWRTALQLLTVTPIDLATRLLPGMRERRRGRIIAVLSSGVREPLPDLSYSNGGRAALTAWLKTVGRLVAADGVTVNGVVPGRIDTERVAALDAGRAQRTGKDVAEVRSAAMADIPAGRYGKPTEFAAVVGFLSSPEASYVTASLLSVDGGLMRSLT</sequence>
<organism evidence="2 3">
    <name type="scientific">Dactylosporangium matsuzakiense</name>
    <dbReference type="NCBI Taxonomy" id="53360"/>
    <lineage>
        <taxon>Bacteria</taxon>
        <taxon>Bacillati</taxon>
        <taxon>Actinomycetota</taxon>
        <taxon>Actinomycetes</taxon>
        <taxon>Micromonosporales</taxon>
        <taxon>Micromonosporaceae</taxon>
        <taxon>Dactylosporangium</taxon>
    </lineage>
</organism>
<dbReference type="PANTHER" id="PTHR42879">
    <property type="entry name" value="3-OXOACYL-(ACYL-CARRIER-PROTEIN) REDUCTASE"/>
    <property type="match status" value="1"/>
</dbReference>
<keyword evidence="3" id="KW-1185">Reference proteome</keyword>
<dbReference type="PRINTS" id="PR00081">
    <property type="entry name" value="GDHRDH"/>
</dbReference>
<name>A0A9W6KL01_9ACTN</name>
<dbReference type="RefSeq" id="WP_271189296.1">
    <property type="nucleotide sequence ID" value="NZ_BSFP01000022.1"/>
</dbReference>
<proteinExistence type="inferred from homology"/>
<gene>
    <name evidence="2" type="ORF">GCM10017581_039530</name>
</gene>
<evidence type="ECO:0000313" key="2">
    <source>
        <dbReference type="EMBL" id="GLL02211.1"/>
    </source>
</evidence>
<comment type="caution">
    <text evidence="2">The sequence shown here is derived from an EMBL/GenBank/DDBJ whole genome shotgun (WGS) entry which is preliminary data.</text>
</comment>
<evidence type="ECO:0000256" key="1">
    <source>
        <dbReference type="ARBA" id="ARBA00006484"/>
    </source>
</evidence>
<accession>A0A9W6KL01</accession>
<dbReference type="EMBL" id="BSFP01000022">
    <property type="protein sequence ID" value="GLL02211.1"/>
    <property type="molecule type" value="Genomic_DNA"/>
</dbReference>
<reference evidence="2" key="2">
    <citation type="submission" date="2023-01" db="EMBL/GenBank/DDBJ databases">
        <authorList>
            <person name="Sun Q."/>
            <person name="Evtushenko L."/>
        </authorList>
    </citation>
    <scope>NUCLEOTIDE SEQUENCE</scope>
    <source>
        <strain evidence="2">VKM Ac-1321</strain>
    </source>
</reference>
<dbReference type="Gene3D" id="3.40.50.720">
    <property type="entry name" value="NAD(P)-binding Rossmann-like Domain"/>
    <property type="match status" value="1"/>
</dbReference>
<comment type="similarity">
    <text evidence="1">Belongs to the short-chain dehydrogenases/reductases (SDR) family.</text>
</comment>
<dbReference type="InterPro" id="IPR002347">
    <property type="entry name" value="SDR_fam"/>
</dbReference>
<dbReference type="InterPro" id="IPR050259">
    <property type="entry name" value="SDR"/>
</dbReference>
<dbReference type="SUPFAM" id="SSF51735">
    <property type="entry name" value="NAD(P)-binding Rossmann-fold domains"/>
    <property type="match status" value="1"/>
</dbReference>
<reference evidence="2" key="1">
    <citation type="journal article" date="2014" name="Int. J. Syst. Evol. Microbiol.">
        <title>Complete genome sequence of Corynebacterium casei LMG S-19264T (=DSM 44701T), isolated from a smear-ripened cheese.</title>
        <authorList>
            <consortium name="US DOE Joint Genome Institute (JGI-PGF)"/>
            <person name="Walter F."/>
            <person name="Albersmeier A."/>
            <person name="Kalinowski J."/>
            <person name="Ruckert C."/>
        </authorList>
    </citation>
    <scope>NUCLEOTIDE SEQUENCE</scope>
    <source>
        <strain evidence="2">VKM Ac-1321</strain>
    </source>
</reference>
<dbReference type="Pfam" id="PF13561">
    <property type="entry name" value="adh_short_C2"/>
    <property type="match status" value="1"/>
</dbReference>
<dbReference type="InterPro" id="IPR036291">
    <property type="entry name" value="NAD(P)-bd_dom_sf"/>
</dbReference>
<dbReference type="AlphaFoldDB" id="A0A9W6KL01"/>
<dbReference type="Proteomes" id="UP001143480">
    <property type="component" value="Unassembled WGS sequence"/>
</dbReference>
<protein>
    <submittedName>
        <fullName evidence="2">Oxidoreductase</fullName>
    </submittedName>
</protein>
<dbReference type="PANTHER" id="PTHR42879:SF6">
    <property type="entry name" value="NADPH-DEPENDENT REDUCTASE BACG"/>
    <property type="match status" value="1"/>
</dbReference>
<evidence type="ECO:0000313" key="3">
    <source>
        <dbReference type="Proteomes" id="UP001143480"/>
    </source>
</evidence>